<dbReference type="Proteomes" id="UP000050280">
    <property type="component" value="Unassembled WGS sequence"/>
</dbReference>
<dbReference type="Gene3D" id="2.40.50.1020">
    <property type="entry name" value="LytTr DNA-binding domain"/>
    <property type="match status" value="1"/>
</dbReference>
<feature type="transmembrane region" description="Helical" evidence="1">
    <location>
        <begin position="48"/>
        <end position="68"/>
    </location>
</feature>
<feature type="transmembrane region" description="Helical" evidence="1">
    <location>
        <begin position="88"/>
        <end position="109"/>
    </location>
</feature>
<reference evidence="3 4" key="1">
    <citation type="submission" date="2015-09" db="EMBL/GenBank/DDBJ databases">
        <title>Genome sequence of the marine flavobacterium Croceitalea dokdonensis DOKDO 023 that contains proton- and sodium-pumping rhodopsins.</title>
        <authorList>
            <person name="Kwon S.-K."/>
            <person name="Lee H.K."/>
            <person name="Kwak M.-J."/>
            <person name="Kim J.F."/>
        </authorList>
    </citation>
    <scope>NUCLEOTIDE SEQUENCE [LARGE SCALE GENOMIC DNA]</scope>
    <source>
        <strain evidence="3 4">DOKDO 023</strain>
    </source>
</reference>
<gene>
    <name evidence="3" type="ORF">I595_3213</name>
</gene>
<keyword evidence="1" id="KW-1133">Transmembrane helix</keyword>
<feature type="transmembrane region" description="Helical" evidence="1">
    <location>
        <begin position="121"/>
        <end position="141"/>
    </location>
</feature>
<feature type="domain" description="HTH LytTR-type" evidence="2">
    <location>
        <begin position="192"/>
        <end position="276"/>
    </location>
</feature>
<dbReference type="PROSITE" id="PS50930">
    <property type="entry name" value="HTH_LYTTR"/>
    <property type="match status" value="1"/>
</dbReference>
<dbReference type="RefSeq" id="WP_054560191.1">
    <property type="nucleotide sequence ID" value="NZ_LDJX01000007.1"/>
</dbReference>
<dbReference type="SMART" id="SM00850">
    <property type="entry name" value="LytTR"/>
    <property type="match status" value="1"/>
</dbReference>
<dbReference type="OrthoDB" id="1118393at2"/>
<dbReference type="AlphaFoldDB" id="A0A0N8H3J1"/>
<protein>
    <submittedName>
        <fullName evidence="3">Transcriptional regulator, LytTr family</fullName>
    </submittedName>
</protein>
<dbReference type="InterPro" id="IPR007492">
    <property type="entry name" value="LytTR_DNA-bd_dom"/>
</dbReference>
<evidence type="ECO:0000256" key="1">
    <source>
        <dbReference type="SAM" id="Phobius"/>
    </source>
</evidence>
<dbReference type="PATRIC" id="fig|1300341.3.peg.3360"/>
<sequence length="279" mass="32196">MQWLNLPYPLLQSAKYKWLFALLSGIFVFVFLIVFEPFGTARLTTYKYAFLAGIGFSVFLGVTATYFFLPQLYGQFFRPERWTIGKEILLQLCCILMVNVFICLHNYFVGRAEFSFQAFFGFLKITFSIGIFPIVGLIFFMERTLTKRNIKRAQLLSIKLPPAAEEKTTTVQIHEESVKASPTVMQLSEFVYAQSEGNYVTIYYLKEGILTDKLIRLSLKQLEIQLENLSQIKRCHRSYLINTQHIKSIDGNARALTIQLDKVVTSIPVSRSFSKADFY</sequence>
<accession>A0A0N8H3J1</accession>
<evidence type="ECO:0000259" key="2">
    <source>
        <dbReference type="PROSITE" id="PS50930"/>
    </source>
</evidence>
<dbReference type="Pfam" id="PF04397">
    <property type="entry name" value="LytTR"/>
    <property type="match status" value="1"/>
</dbReference>
<keyword evidence="1" id="KW-0472">Membrane</keyword>
<feature type="transmembrane region" description="Helical" evidence="1">
    <location>
        <begin position="16"/>
        <end position="36"/>
    </location>
</feature>
<comment type="caution">
    <text evidence="3">The sequence shown here is derived from an EMBL/GenBank/DDBJ whole genome shotgun (WGS) entry which is preliminary data.</text>
</comment>
<dbReference type="GO" id="GO:0003677">
    <property type="term" value="F:DNA binding"/>
    <property type="evidence" value="ECO:0007669"/>
    <property type="project" value="InterPro"/>
</dbReference>
<organism evidence="3 4">
    <name type="scientific">Croceitalea dokdonensis DOKDO 023</name>
    <dbReference type="NCBI Taxonomy" id="1300341"/>
    <lineage>
        <taxon>Bacteria</taxon>
        <taxon>Pseudomonadati</taxon>
        <taxon>Bacteroidota</taxon>
        <taxon>Flavobacteriia</taxon>
        <taxon>Flavobacteriales</taxon>
        <taxon>Flavobacteriaceae</taxon>
        <taxon>Croceitalea</taxon>
    </lineage>
</organism>
<keyword evidence="4" id="KW-1185">Reference proteome</keyword>
<proteinExistence type="predicted"/>
<dbReference type="EMBL" id="LDJX01000007">
    <property type="protein sequence ID" value="KPM30716.1"/>
    <property type="molecule type" value="Genomic_DNA"/>
</dbReference>
<keyword evidence="1" id="KW-0812">Transmembrane</keyword>
<evidence type="ECO:0000313" key="4">
    <source>
        <dbReference type="Proteomes" id="UP000050280"/>
    </source>
</evidence>
<dbReference type="STRING" id="1300341.I595_3213"/>
<name>A0A0N8H3J1_9FLAO</name>
<evidence type="ECO:0000313" key="3">
    <source>
        <dbReference type="EMBL" id="KPM30716.1"/>
    </source>
</evidence>